<gene>
    <name evidence="1" type="ORF">PAN0_005d2596</name>
</gene>
<accession>A0A081CCI7</accession>
<name>A0A081CCI7_PSEA2</name>
<organism evidence="1 2">
    <name type="scientific">Pseudozyma antarctica</name>
    <name type="common">Yeast</name>
    <name type="synonym">Candida antarctica</name>
    <dbReference type="NCBI Taxonomy" id="84753"/>
    <lineage>
        <taxon>Eukaryota</taxon>
        <taxon>Fungi</taxon>
        <taxon>Dikarya</taxon>
        <taxon>Basidiomycota</taxon>
        <taxon>Ustilaginomycotina</taxon>
        <taxon>Ustilaginomycetes</taxon>
        <taxon>Ustilaginales</taxon>
        <taxon>Ustilaginaceae</taxon>
        <taxon>Moesziomyces</taxon>
    </lineage>
</organism>
<sequence length="410" mass="44737">MTDWKNPVVLGHGFYAATALMWLCVGLFFYDTLRFLRFDVSILLGRRPRRWPQLPYLFSRVGLWTYLLTNIYFVVAGTEFNCNGVLQAVEMQMGWIAVSSSMLLAFRAVCVYSGRARTLVSLLLTILTLGMLATWMVGVKDTKAAWVVGGGNPWQEGSCAFTYMSKQYSIKYIVTIVFDMVVMLLTVAGVVRMNGGSRIGAVLVNQGIQYFVLTALINALVTGLTLADLNPVMSLIGAIPSATISVMCSTRLYVELAEEAAPKPEGVNSSQLSSSLSGSGAEKIARFFKRSSQNPSQLQPSMAMRSTSSSNNGTAVAGLTSLSYIARNESQSRDDKSFAISSHDDLEAQITRAQPGTVVNIVEERTIVREPMPDHLAGVLYGRTSDTADEGVADHPYSTVKGHFPRLSKS</sequence>
<evidence type="ECO:0000313" key="1">
    <source>
        <dbReference type="EMBL" id="GAK64383.1"/>
    </source>
</evidence>
<dbReference type="EMBL" id="DF830072">
    <property type="protein sequence ID" value="GAK64383.1"/>
    <property type="molecule type" value="Genomic_DNA"/>
</dbReference>
<keyword evidence="2" id="KW-1185">Reference proteome</keyword>
<dbReference type="RefSeq" id="XP_014657323.1">
    <property type="nucleotide sequence ID" value="XM_014801837.1"/>
</dbReference>
<dbReference type="OrthoDB" id="3197626at2759"/>
<dbReference type="Proteomes" id="UP000053758">
    <property type="component" value="Unassembled WGS sequence"/>
</dbReference>
<protein>
    <submittedName>
        <fullName evidence="1">Uncharacterized protein</fullName>
    </submittedName>
</protein>
<dbReference type="GeneID" id="26303536"/>
<evidence type="ECO:0000313" key="2">
    <source>
        <dbReference type="Proteomes" id="UP000053758"/>
    </source>
</evidence>
<proteinExistence type="predicted"/>
<dbReference type="AlphaFoldDB" id="A0A081CCI7"/>
<reference evidence="2" key="1">
    <citation type="journal article" date="2014" name="Genome Announc.">
        <title>Draft Genome Sequence of the Yeast Pseudozyma antarctica Type Strain JCM10317, a Producer of the Glycolipid Biosurfactants, Mannosylerythritol Lipids.</title>
        <authorList>
            <person name="Saika A."/>
            <person name="Koike H."/>
            <person name="Hori T."/>
            <person name="Fukuoka T."/>
            <person name="Sato S."/>
            <person name="Habe H."/>
            <person name="Kitamoto D."/>
            <person name="Morita T."/>
        </authorList>
    </citation>
    <scope>NUCLEOTIDE SEQUENCE [LARGE SCALE GENOMIC DNA]</scope>
    <source>
        <strain evidence="2">JCM 10317</strain>
    </source>
</reference>
<dbReference type="HOGENOM" id="CLU_059054_3_0_1"/>